<dbReference type="EMBL" id="NIXP01000035">
    <property type="protein sequence ID" value="OWR34345.1"/>
    <property type="molecule type" value="Genomic_DNA"/>
</dbReference>
<sequence length="70" mass="7996">MARARSDSVRGSDNQLYQRDEVGWWSHAGHLARDNQALELEATRQIRQPSLERAEQTLADIQARPAPTIR</sequence>
<comment type="caution">
    <text evidence="2">The sequence shown here is derived from an EMBL/GenBank/DDBJ whole genome shotgun (WGS) entry which is preliminary data.</text>
</comment>
<name>A0A2D0ANP2_9GAMM</name>
<reference evidence="2 3" key="1">
    <citation type="submission" date="2017-06" db="EMBL/GenBank/DDBJ databases">
        <authorList>
            <person name="Kim H.J."/>
            <person name="Triplett B.A."/>
        </authorList>
    </citation>
    <scope>NUCLEOTIDE SEQUENCE [LARGE SCALE GENOMIC DNA]</scope>
    <source>
        <strain evidence="2 3">S18795</strain>
    </source>
</reference>
<dbReference type="AlphaFoldDB" id="A0A2D0ANP2"/>
<protein>
    <submittedName>
        <fullName evidence="2">Uncharacterized protein</fullName>
    </submittedName>
</protein>
<dbReference type="Proteomes" id="UP000197904">
    <property type="component" value="Unassembled WGS sequence"/>
</dbReference>
<evidence type="ECO:0000256" key="1">
    <source>
        <dbReference type="SAM" id="MobiDB-lite"/>
    </source>
</evidence>
<evidence type="ECO:0000313" key="3">
    <source>
        <dbReference type="Proteomes" id="UP000197904"/>
    </source>
</evidence>
<gene>
    <name evidence="2" type="ORF">CEE55_07035</name>
</gene>
<feature type="region of interest" description="Disordered" evidence="1">
    <location>
        <begin position="50"/>
        <end position="70"/>
    </location>
</feature>
<organism evidence="2 3">
    <name type="scientific">Stenotrophomonas pavanii</name>
    <dbReference type="NCBI Taxonomy" id="487698"/>
    <lineage>
        <taxon>Bacteria</taxon>
        <taxon>Pseudomonadati</taxon>
        <taxon>Pseudomonadota</taxon>
        <taxon>Gammaproteobacteria</taxon>
        <taxon>Lysobacterales</taxon>
        <taxon>Lysobacteraceae</taxon>
        <taxon>Stenotrophomonas</taxon>
    </lineage>
</organism>
<evidence type="ECO:0000313" key="2">
    <source>
        <dbReference type="EMBL" id="OWR34345.1"/>
    </source>
</evidence>
<accession>A0A2D0ANP2</accession>
<proteinExistence type="predicted"/>